<gene>
    <name evidence="1" type="ORF">SPSYN_00816</name>
</gene>
<protein>
    <submittedName>
        <fullName evidence="1">Uncharacterized protein</fullName>
    </submittedName>
</protein>
<dbReference type="AlphaFoldDB" id="A0A9D2WRL4"/>
<dbReference type="RefSeq" id="WP_161821215.1">
    <property type="nucleotide sequence ID" value="NZ_LSRS01000002.1"/>
</dbReference>
<proteinExistence type="predicted"/>
<evidence type="ECO:0000313" key="2">
    <source>
        <dbReference type="Proteomes" id="UP000798488"/>
    </source>
</evidence>
<sequence>MPIDYPVPGAQDCKASRLTRERNNIELIKQKLVNIGYSSGEIEYLVQQFAGKAKIKDLSVEDLRSLKESLQYQLELAKKCLEIP</sequence>
<organism evidence="1 2">
    <name type="scientific">Sporotomaculum syntrophicum</name>
    <dbReference type="NCBI Taxonomy" id="182264"/>
    <lineage>
        <taxon>Bacteria</taxon>
        <taxon>Bacillati</taxon>
        <taxon>Bacillota</taxon>
        <taxon>Clostridia</taxon>
        <taxon>Eubacteriales</taxon>
        <taxon>Desulfallaceae</taxon>
        <taxon>Sporotomaculum</taxon>
    </lineage>
</organism>
<accession>A0A9D2WRL4</accession>
<dbReference type="Proteomes" id="UP000798488">
    <property type="component" value="Unassembled WGS sequence"/>
</dbReference>
<comment type="caution">
    <text evidence="1">The sequence shown here is derived from an EMBL/GenBank/DDBJ whole genome shotgun (WGS) entry which is preliminary data.</text>
</comment>
<name>A0A9D2WRL4_9FIRM</name>
<keyword evidence="2" id="KW-1185">Reference proteome</keyword>
<evidence type="ECO:0000313" key="1">
    <source>
        <dbReference type="EMBL" id="KAF1086078.1"/>
    </source>
</evidence>
<dbReference type="EMBL" id="LSRS01000002">
    <property type="protein sequence ID" value="KAF1086078.1"/>
    <property type="molecule type" value="Genomic_DNA"/>
</dbReference>
<reference evidence="1" key="1">
    <citation type="submission" date="2016-02" db="EMBL/GenBank/DDBJ databases">
        <title>Draft Genome Sequence of Sporotomaculum syntrophicum Strain FB, a Syntrophic Benzoate Degrader.</title>
        <authorList>
            <person name="Nobu M.K."/>
            <person name="Narihiro T."/>
            <person name="Qiu Y.-L."/>
            <person name="Ohashi A."/>
            <person name="Liu W.-T."/>
            <person name="Yuji S."/>
        </authorList>
    </citation>
    <scope>NUCLEOTIDE SEQUENCE</scope>
    <source>
        <strain evidence="1">FB</strain>
    </source>
</reference>